<evidence type="ECO:0000256" key="10">
    <source>
        <dbReference type="ARBA" id="ARBA00023157"/>
    </source>
</evidence>
<comment type="subcellular location">
    <subcellularLocation>
        <location evidence="2">Membrane</location>
    </subcellularLocation>
</comment>
<sequence>MQLCVVLLALCGVSAISAASLASEYNHFAALDDNQWMKLYWSINHNAKTISFALEAETTGWVGFGISSGSGMMKGADIVIGWVKDGKAFLTDRYADGEYMPKIDDHNDYKLISGTEENGKTILKFSRKIDTCDPRDRKIKIGTTKVIWALDYEDPQSENDMRKHRFRGSRSVLMLNSQGNSNPPDPAWSHFDILMNNYTVPARHTTYSCHVFTIPKFTKKHHIVRFDPVVQSENAGIVHHFIVMACDKDFPEHLSNDTSECTDEANMPAEVLKCRGRGVLVGAWGVGGGPFVYPDHVGSPLGLDFQGRYFVMEVHYNNPDKLAGKIDNSGVRFFYTDSLRKYDAGVLNVGASVTPWMLIPPKQKEWTTTTYCNKRCNENVSVTQKSRRIKFFSAFLHTHLAGRATWTKHVRNGVELPEIARDDNYDFNFQDIQFLNKEVHFLPGDELIHECVYNTMDRTGVTFGGEATNDEMCLNFMFYYPFIPEMSRVCGVVDLKAAINIVDKYYP</sequence>
<accession>A7RFN8</accession>
<comment type="cofactor">
    <cofactor evidence="1">
        <name>Cu(2+)</name>
        <dbReference type="ChEBI" id="CHEBI:29036"/>
    </cofactor>
</comment>
<dbReference type="PROSITE" id="PS50836">
    <property type="entry name" value="DOMON"/>
    <property type="match status" value="1"/>
</dbReference>
<dbReference type="CDD" id="cd09631">
    <property type="entry name" value="DOMON_DOH"/>
    <property type="match status" value="1"/>
</dbReference>
<evidence type="ECO:0000256" key="7">
    <source>
        <dbReference type="ARBA" id="ARBA00023008"/>
    </source>
</evidence>
<dbReference type="FunFam" id="2.60.120.230:FF:000001">
    <property type="entry name" value="Monooxygenase, DBH-like 1"/>
    <property type="match status" value="1"/>
</dbReference>
<evidence type="ECO:0000256" key="9">
    <source>
        <dbReference type="ARBA" id="ARBA00023136"/>
    </source>
</evidence>
<dbReference type="GO" id="GO:0006589">
    <property type="term" value="P:octopamine biosynthetic process"/>
    <property type="evidence" value="ECO:0000318"/>
    <property type="project" value="GO_Central"/>
</dbReference>
<feature type="domain" description="DOMON" evidence="13">
    <location>
        <begin position="35"/>
        <end position="151"/>
    </location>
</feature>
<dbReference type="InParanoid" id="A7RFN8"/>
<evidence type="ECO:0000256" key="6">
    <source>
        <dbReference type="ARBA" id="ARBA00023002"/>
    </source>
</evidence>
<evidence type="ECO:0000256" key="2">
    <source>
        <dbReference type="ARBA" id="ARBA00004370"/>
    </source>
</evidence>
<feature type="chain" id="PRO_5002714180" description="DOMON domain-containing protein" evidence="12">
    <location>
        <begin position="19"/>
        <end position="507"/>
    </location>
</feature>
<protein>
    <recommendedName>
        <fullName evidence="13">DOMON domain-containing protein</fullName>
    </recommendedName>
</protein>
<dbReference type="GO" id="GO:0042421">
    <property type="term" value="P:norepinephrine biosynthetic process"/>
    <property type="evidence" value="ECO:0000318"/>
    <property type="project" value="GO_Central"/>
</dbReference>
<name>A7RFN8_NEMVE</name>
<proteinExistence type="inferred from homology"/>
<dbReference type="InterPro" id="IPR008977">
    <property type="entry name" value="PHM/PNGase_F_dom_sf"/>
</dbReference>
<dbReference type="eggNOG" id="KOG3568">
    <property type="taxonomic scope" value="Eukaryota"/>
</dbReference>
<dbReference type="PRINTS" id="PR00767">
    <property type="entry name" value="DBMONOXGNASE"/>
</dbReference>
<dbReference type="InterPro" id="IPR028460">
    <property type="entry name" value="Tbh/DBH"/>
</dbReference>
<dbReference type="SUPFAM" id="SSF49742">
    <property type="entry name" value="PHM/PNGase F"/>
    <property type="match status" value="2"/>
</dbReference>
<dbReference type="InterPro" id="IPR036939">
    <property type="entry name" value="Cu2_ascorb_mOase_N_sf"/>
</dbReference>
<keyword evidence="15" id="KW-1185">Reference proteome</keyword>
<keyword evidence="9" id="KW-0472">Membrane</keyword>
<keyword evidence="7" id="KW-0186">Copper</keyword>
<evidence type="ECO:0000256" key="12">
    <source>
        <dbReference type="SAM" id="SignalP"/>
    </source>
</evidence>
<keyword evidence="5 12" id="KW-0732">Signal</keyword>
<reference evidence="14 15" key="1">
    <citation type="journal article" date="2007" name="Science">
        <title>Sea anemone genome reveals ancestral eumetazoan gene repertoire and genomic organization.</title>
        <authorList>
            <person name="Putnam N.H."/>
            <person name="Srivastava M."/>
            <person name="Hellsten U."/>
            <person name="Dirks B."/>
            <person name="Chapman J."/>
            <person name="Salamov A."/>
            <person name="Terry A."/>
            <person name="Shapiro H."/>
            <person name="Lindquist E."/>
            <person name="Kapitonov V.V."/>
            <person name="Jurka J."/>
            <person name="Genikhovich G."/>
            <person name="Grigoriev I.V."/>
            <person name="Lucas S.M."/>
            <person name="Steele R.E."/>
            <person name="Finnerty J.R."/>
            <person name="Technau U."/>
            <person name="Martindale M.Q."/>
            <person name="Rokhsar D.S."/>
        </authorList>
    </citation>
    <scope>NUCLEOTIDE SEQUENCE [LARGE SCALE GENOMIC DNA]</scope>
    <source>
        <strain evidence="15">CH2 X CH6</strain>
    </source>
</reference>
<dbReference type="GO" id="GO:0005507">
    <property type="term" value="F:copper ion binding"/>
    <property type="evidence" value="ECO:0007669"/>
    <property type="project" value="InterPro"/>
</dbReference>
<keyword evidence="11" id="KW-0325">Glycoprotein</keyword>
<dbReference type="Pfam" id="PF03351">
    <property type="entry name" value="DOMON"/>
    <property type="match status" value="1"/>
</dbReference>
<dbReference type="Gene3D" id="2.60.120.310">
    <property type="entry name" value="Copper type II, ascorbate-dependent monooxygenase, N-terminal domain"/>
    <property type="match status" value="1"/>
</dbReference>
<dbReference type="Pfam" id="PF01082">
    <property type="entry name" value="Cu2_monooxygen"/>
    <property type="match status" value="1"/>
</dbReference>
<evidence type="ECO:0000259" key="13">
    <source>
        <dbReference type="PROSITE" id="PS50836"/>
    </source>
</evidence>
<dbReference type="InterPro" id="IPR014784">
    <property type="entry name" value="Cu2_ascorb_mOase-like_C"/>
</dbReference>
<dbReference type="InterPro" id="IPR005018">
    <property type="entry name" value="DOMON_domain"/>
</dbReference>
<keyword evidence="6" id="KW-0560">Oxidoreductase</keyword>
<dbReference type="InterPro" id="IPR045266">
    <property type="entry name" value="DOH_DOMON"/>
</dbReference>
<evidence type="ECO:0000313" key="14">
    <source>
        <dbReference type="EMBL" id="EDO49634.1"/>
    </source>
</evidence>
<dbReference type="FunFam" id="2.60.120.310:FF:000004">
    <property type="entry name" value="DBH-like monooxygenase protein 1"/>
    <property type="match status" value="1"/>
</dbReference>
<dbReference type="Gene3D" id="2.60.40.1210">
    <property type="entry name" value="Cellobiose dehydrogenase, cytochrome domain"/>
    <property type="match status" value="1"/>
</dbReference>
<dbReference type="OMA" id="NSEISIW"/>
<evidence type="ECO:0000256" key="3">
    <source>
        <dbReference type="ARBA" id="ARBA00010676"/>
    </source>
</evidence>
<keyword evidence="4" id="KW-0479">Metal-binding</keyword>
<evidence type="ECO:0000256" key="5">
    <source>
        <dbReference type="ARBA" id="ARBA00022729"/>
    </source>
</evidence>
<comment type="similarity">
    <text evidence="3">Belongs to the copper type II ascorbate-dependent monooxygenase family.</text>
</comment>
<dbReference type="GO" id="GO:0005615">
    <property type="term" value="C:extracellular space"/>
    <property type="evidence" value="ECO:0000318"/>
    <property type="project" value="GO_Central"/>
</dbReference>
<gene>
    <name evidence="14" type="ORF">NEMVEDRAFT_v1g79900</name>
</gene>
<dbReference type="InterPro" id="IPR024548">
    <property type="entry name" value="Cu2_monoox_C"/>
</dbReference>
<evidence type="ECO:0000313" key="15">
    <source>
        <dbReference type="Proteomes" id="UP000001593"/>
    </source>
</evidence>
<dbReference type="SUPFAM" id="SSF49344">
    <property type="entry name" value="CBD9-like"/>
    <property type="match status" value="1"/>
</dbReference>
<evidence type="ECO:0000256" key="4">
    <source>
        <dbReference type="ARBA" id="ARBA00022723"/>
    </source>
</evidence>
<dbReference type="Pfam" id="PF03712">
    <property type="entry name" value="Cu2_monoox_C"/>
    <property type="match status" value="1"/>
</dbReference>
<keyword evidence="10" id="KW-1015">Disulfide bond</keyword>
<dbReference type="Gene3D" id="2.60.120.230">
    <property type="match status" value="1"/>
</dbReference>
<feature type="signal peptide" evidence="12">
    <location>
        <begin position="1"/>
        <end position="18"/>
    </location>
</feature>
<dbReference type="PANTHER" id="PTHR10157:SF23">
    <property type="entry name" value="MOXD1 HOMOLOG 1"/>
    <property type="match status" value="1"/>
</dbReference>
<dbReference type="GO" id="GO:0042420">
    <property type="term" value="P:dopamine catabolic process"/>
    <property type="evidence" value="ECO:0000318"/>
    <property type="project" value="GO_Central"/>
</dbReference>
<dbReference type="Proteomes" id="UP000001593">
    <property type="component" value="Unassembled WGS sequence"/>
</dbReference>
<keyword evidence="8" id="KW-0503">Monooxygenase</keyword>
<dbReference type="InterPro" id="IPR000945">
    <property type="entry name" value="DBH-like"/>
</dbReference>
<dbReference type="FunCoup" id="A7RFN8">
    <property type="interactions" value="1"/>
</dbReference>
<dbReference type="GO" id="GO:0004500">
    <property type="term" value="F:dopamine beta-monooxygenase activity"/>
    <property type="evidence" value="ECO:0000318"/>
    <property type="project" value="GO_Central"/>
</dbReference>
<dbReference type="PANTHER" id="PTHR10157">
    <property type="entry name" value="DOPAMINE BETA HYDROXYLASE RELATED"/>
    <property type="match status" value="1"/>
</dbReference>
<evidence type="ECO:0000256" key="8">
    <source>
        <dbReference type="ARBA" id="ARBA00023033"/>
    </source>
</evidence>
<dbReference type="HOGENOM" id="CLU_017939_3_0_1"/>
<dbReference type="FunFam" id="2.60.40.1210:FF:000001">
    <property type="entry name" value="Monooxygenase, DBH-like 1, like"/>
    <property type="match status" value="1"/>
</dbReference>
<evidence type="ECO:0000256" key="11">
    <source>
        <dbReference type="ARBA" id="ARBA00023180"/>
    </source>
</evidence>
<dbReference type="GO" id="GO:0030667">
    <property type="term" value="C:secretory granule membrane"/>
    <property type="evidence" value="ECO:0000318"/>
    <property type="project" value="GO_Central"/>
</dbReference>
<dbReference type="PhylomeDB" id="A7RFN8"/>
<organism evidence="14 15">
    <name type="scientific">Nematostella vectensis</name>
    <name type="common">Starlet sea anemone</name>
    <dbReference type="NCBI Taxonomy" id="45351"/>
    <lineage>
        <taxon>Eukaryota</taxon>
        <taxon>Metazoa</taxon>
        <taxon>Cnidaria</taxon>
        <taxon>Anthozoa</taxon>
        <taxon>Hexacorallia</taxon>
        <taxon>Actiniaria</taxon>
        <taxon>Edwardsiidae</taxon>
        <taxon>Nematostella</taxon>
    </lineage>
</organism>
<dbReference type="SMART" id="SM00664">
    <property type="entry name" value="DoH"/>
    <property type="match status" value="1"/>
</dbReference>
<dbReference type="EMBL" id="DS469508">
    <property type="protein sequence ID" value="EDO49634.1"/>
    <property type="molecule type" value="Genomic_DNA"/>
</dbReference>
<dbReference type="InterPro" id="IPR000323">
    <property type="entry name" value="Cu2_ascorb_mOase_N"/>
</dbReference>
<evidence type="ECO:0000256" key="1">
    <source>
        <dbReference type="ARBA" id="ARBA00001973"/>
    </source>
</evidence>
<dbReference type="AlphaFoldDB" id="A7RFN8"/>